<protein>
    <recommendedName>
        <fullName evidence="6">BZIP domain-containing protein</fullName>
    </recommendedName>
</protein>
<dbReference type="Gene3D" id="1.20.5.170">
    <property type="match status" value="1"/>
</dbReference>
<dbReference type="InterPro" id="IPR043452">
    <property type="entry name" value="BZIP46-like"/>
</dbReference>
<dbReference type="PROSITE" id="PS50217">
    <property type="entry name" value="BZIP"/>
    <property type="match status" value="1"/>
</dbReference>
<evidence type="ECO:0000256" key="2">
    <source>
        <dbReference type="ARBA" id="ARBA00023125"/>
    </source>
</evidence>
<dbReference type="GO" id="GO:0045893">
    <property type="term" value="P:positive regulation of DNA-templated transcription"/>
    <property type="evidence" value="ECO:0007669"/>
    <property type="project" value="InterPro"/>
</dbReference>
<dbReference type="GO" id="GO:0003677">
    <property type="term" value="F:DNA binding"/>
    <property type="evidence" value="ECO:0007669"/>
    <property type="project" value="UniProtKB-KW"/>
</dbReference>
<sequence length="230" mass="26189">MEVSGDEISIDYGMVNLEESPKMQAEPSDYHSISSSSRPNNSPFSLTIDEFHSKKGNNYESMNLDDLLNNFWDTEGNQVTPNSNQDTPTNQGQHLSYGAENGMRDDQTFEQVTGGSNGHHQPSDQIATNENELSNSASDVSEPISGRRRMLSLDETLMEKRQRRMIKNRESAARSRARKQAYTAELEIELNRLTEENDKLKLLVDEKKKQSTKPQWMADKLRTLRRMSSV</sequence>
<accession>A0A9Q1N6M7</accession>
<name>A0A9Q1N6M7_9SOLA</name>
<dbReference type="AlphaFoldDB" id="A0A9Q1N6M7"/>
<dbReference type="OrthoDB" id="1300440at2759"/>
<feature type="compositionally biased region" description="Polar residues" evidence="5">
    <location>
        <begin position="73"/>
        <end position="94"/>
    </location>
</feature>
<gene>
    <name evidence="7" type="ORF">K7X08_026201</name>
</gene>
<evidence type="ECO:0000313" key="8">
    <source>
        <dbReference type="Proteomes" id="UP001152561"/>
    </source>
</evidence>
<keyword evidence="4" id="KW-0175">Coiled coil</keyword>
<dbReference type="Pfam" id="PF00170">
    <property type="entry name" value="bZIP_1"/>
    <property type="match status" value="1"/>
</dbReference>
<organism evidence="7 8">
    <name type="scientific">Anisodus acutangulus</name>
    <dbReference type="NCBI Taxonomy" id="402998"/>
    <lineage>
        <taxon>Eukaryota</taxon>
        <taxon>Viridiplantae</taxon>
        <taxon>Streptophyta</taxon>
        <taxon>Embryophyta</taxon>
        <taxon>Tracheophyta</taxon>
        <taxon>Spermatophyta</taxon>
        <taxon>Magnoliopsida</taxon>
        <taxon>eudicotyledons</taxon>
        <taxon>Gunneridae</taxon>
        <taxon>Pentapetalae</taxon>
        <taxon>asterids</taxon>
        <taxon>lamiids</taxon>
        <taxon>Solanales</taxon>
        <taxon>Solanaceae</taxon>
        <taxon>Solanoideae</taxon>
        <taxon>Hyoscyameae</taxon>
        <taxon>Anisodus</taxon>
    </lineage>
</organism>
<dbReference type="SMART" id="SM00338">
    <property type="entry name" value="BRLZ"/>
    <property type="match status" value="1"/>
</dbReference>
<feature type="domain" description="BZIP" evidence="6">
    <location>
        <begin position="158"/>
        <end position="210"/>
    </location>
</feature>
<keyword evidence="8" id="KW-1185">Reference proteome</keyword>
<feature type="region of interest" description="Disordered" evidence="5">
    <location>
        <begin position="1"/>
        <end position="45"/>
    </location>
</feature>
<keyword evidence="3" id="KW-0539">Nucleus</keyword>
<dbReference type="Proteomes" id="UP001152561">
    <property type="component" value="Unassembled WGS sequence"/>
</dbReference>
<dbReference type="InterPro" id="IPR004827">
    <property type="entry name" value="bZIP"/>
</dbReference>
<reference evidence="8" key="1">
    <citation type="journal article" date="2023" name="Proc. Natl. Acad. Sci. U.S.A.">
        <title>Genomic and structural basis for evolution of tropane alkaloid biosynthesis.</title>
        <authorList>
            <person name="Wanga Y.-J."/>
            <person name="Taina T."/>
            <person name="Yua J.-Y."/>
            <person name="Lia J."/>
            <person name="Xua B."/>
            <person name="Chenc J."/>
            <person name="D'Auriad J.C."/>
            <person name="Huanga J.-P."/>
            <person name="Huanga S.-X."/>
        </authorList>
    </citation>
    <scope>NUCLEOTIDE SEQUENCE [LARGE SCALE GENOMIC DNA]</scope>
    <source>
        <strain evidence="8">cv. KIB-2019</strain>
    </source>
</reference>
<dbReference type="PANTHER" id="PTHR22952:SF446">
    <property type="entry name" value="ABSCISIC ACID-INSENSITIVE 5-LIKE PROTEIN 5-RELATED"/>
    <property type="match status" value="1"/>
</dbReference>
<dbReference type="PROSITE" id="PS00036">
    <property type="entry name" value="BZIP_BASIC"/>
    <property type="match status" value="1"/>
</dbReference>
<feature type="coiled-coil region" evidence="4">
    <location>
        <begin position="176"/>
        <end position="210"/>
    </location>
</feature>
<dbReference type="EMBL" id="JAJAGQ010000001">
    <property type="protein sequence ID" value="KAJ8574396.1"/>
    <property type="molecule type" value="Genomic_DNA"/>
</dbReference>
<proteinExistence type="predicted"/>
<comment type="subcellular location">
    <subcellularLocation>
        <location evidence="1">Nucleus</location>
    </subcellularLocation>
</comment>
<feature type="compositionally biased region" description="Polar residues" evidence="5">
    <location>
        <begin position="109"/>
        <end position="139"/>
    </location>
</feature>
<dbReference type="GO" id="GO:0003700">
    <property type="term" value="F:DNA-binding transcription factor activity"/>
    <property type="evidence" value="ECO:0007669"/>
    <property type="project" value="InterPro"/>
</dbReference>
<feature type="region of interest" description="Disordered" evidence="5">
    <location>
        <begin position="73"/>
        <end position="145"/>
    </location>
</feature>
<evidence type="ECO:0000256" key="3">
    <source>
        <dbReference type="ARBA" id="ARBA00023242"/>
    </source>
</evidence>
<evidence type="ECO:0000256" key="5">
    <source>
        <dbReference type="SAM" id="MobiDB-lite"/>
    </source>
</evidence>
<dbReference type="PANTHER" id="PTHR22952">
    <property type="entry name" value="CAMP-RESPONSE ELEMENT BINDING PROTEIN-RELATED"/>
    <property type="match status" value="1"/>
</dbReference>
<dbReference type="GO" id="GO:0005634">
    <property type="term" value="C:nucleus"/>
    <property type="evidence" value="ECO:0007669"/>
    <property type="project" value="UniProtKB-SubCell"/>
</dbReference>
<feature type="compositionally biased region" description="Low complexity" evidence="5">
    <location>
        <begin position="32"/>
        <end position="45"/>
    </location>
</feature>
<evidence type="ECO:0000256" key="4">
    <source>
        <dbReference type="SAM" id="Coils"/>
    </source>
</evidence>
<comment type="caution">
    <text evidence="7">The sequence shown here is derived from an EMBL/GenBank/DDBJ whole genome shotgun (WGS) entry which is preliminary data.</text>
</comment>
<dbReference type="FunFam" id="1.20.5.170:FF:000036">
    <property type="entry name" value="ABSCISIC ACID-INSENSITIVE 5-like protein 2"/>
    <property type="match status" value="1"/>
</dbReference>
<evidence type="ECO:0000313" key="7">
    <source>
        <dbReference type="EMBL" id="KAJ8574396.1"/>
    </source>
</evidence>
<keyword evidence="2" id="KW-0238">DNA-binding</keyword>
<evidence type="ECO:0000259" key="6">
    <source>
        <dbReference type="PROSITE" id="PS50217"/>
    </source>
</evidence>
<dbReference type="SUPFAM" id="SSF57959">
    <property type="entry name" value="Leucine zipper domain"/>
    <property type="match status" value="1"/>
</dbReference>
<evidence type="ECO:0000256" key="1">
    <source>
        <dbReference type="ARBA" id="ARBA00004123"/>
    </source>
</evidence>
<dbReference type="InterPro" id="IPR046347">
    <property type="entry name" value="bZIP_sf"/>
</dbReference>
<dbReference type="CDD" id="cd14707">
    <property type="entry name" value="bZIP_plant_BZIP46"/>
    <property type="match status" value="1"/>
</dbReference>